<dbReference type="NCBIfam" id="TIGR03427">
    <property type="entry name" value="ABC_peri_uca"/>
    <property type="match status" value="1"/>
</dbReference>
<feature type="coiled-coil region" evidence="1">
    <location>
        <begin position="284"/>
        <end position="311"/>
    </location>
</feature>
<dbReference type="SUPFAM" id="SSF53850">
    <property type="entry name" value="Periplasmic binding protein-like II"/>
    <property type="match status" value="1"/>
</dbReference>
<name>A0A1F5TD91_9BACT</name>
<sequence length="385" mass="42322">MKKIIMFAVLAVAMAFAVSCAKEEGKKVDVEKVVKAPVEAAKVPDAEKPVAEIPADPNTEYVVGKSIYTGWAPWWYIEESGIKAKWEAKYGIKIKFKQFDYVPSILAYSNVDGAVHACVMTNMDALAMPALGGIDSEVIIVGDYSNGNDGLVARQVSKVSELAGHNIYLVDGSVSIFLVYRALMMEGNGLKVSDLTFKNVTLDSQIQNVYTSDPEVIAATWNPILMGIMNEPNSKLLFDSSKIPGEILDLMVVKTDAPTALKKALVGMWYDAMADMTAQGPKRQETIQALARSQQNRLEEYEQQLKTTRMYYTPADAVAFTKAPELIKTMDMIRAFYFDFGLLPGATSKDQLGISFPDGTVLGNKDNVKIRFVTTYMQLAADGKL</sequence>
<dbReference type="EMBL" id="MFGM01000027">
    <property type="protein sequence ID" value="OGF36927.1"/>
    <property type="molecule type" value="Genomic_DNA"/>
</dbReference>
<comment type="caution">
    <text evidence="3">The sequence shown here is derived from an EMBL/GenBank/DDBJ whole genome shotgun (WGS) entry which is preliminary data.</text>
</comment>
<evidence type="ECO:0000313" key="4">
    <source>
        <dbReference type="Proteomes" id="UP000178656"/>
    </source>
</evidence>
<dbReference type="Proteomes" id="UP000178656">
    <property type="component" value="Unassembled WGS sequence"/>
</dbReference>
<evidence type="ECO:0008006" key="5">
    <source>
        <dbReference type="Google" id="ProtNLM"/>
    </source>
</evidence>
<gene>
    <name evidence="3" type="ORF">A2482_02915</name>
</gene>
<proteinExistence type="predicted"/>
<feature type="signal peptide" evidence="2">
    <location>
        <begin position="1"/>
        <end position="21"/>
    </location>
</feature>
<reference evidence="3 4" key="1">
    <citation type="journal article" date="2016" name="Nat. Commun.">
        <title>Thousands of microbial genomes shed light on interconnected biogeochemical processes in an aquifer system.</title>
        <authorList>
            <person name="Anantharaman K."/>
            <person name="Brown C.T."/>
            <person name="Hug L.A."/>
            <person name="Sharon I."/>
            <person name="Castelle C.J."/>
            <person name="Probst A.J."/>
            <person name="Thomas B.C."/>
            <person name="Singh A."/>
            <person name="Wilkins M.J."/>
            <person name="Karaoz U."/>
            <person name="Brodie E.L."/>
            <person name="Williams K.H."/>
            <person name="Hubbard S.S."/>
            <person name="Banfield J.F."/>
        </authorList>
    </citation>
    <scope>NUCLEOTIDE SEQUENCE [LARGE SCALE GENOMIC DNA]</scope>
</reference>
<dbReference type="PROSITE" id="PS51257">
    <property type="entry name" value="PROKAR_LIPOPROTEIN"/>
    <property type="match status" value="1"/>
</dbReference>
<feature type="chain" id="PRO_5009521352" description="SsuA/THI5-like domain-containing protein" evidence="2">
    <location>
        <begin position="22"/>
        <end position="385"/>
    </location>
</feature>
<evidence type="ECO:0000313" key="3">
    <source>
        <dbReference type="EMBL" id="OGF36927.1"/>
    </source>
</evidence>
<protein>
    <recommendedName>
        <fullName evidence="5">SsuA/THI5-like domain-containing protein</fullName>
    </recommendedName>
</protein>
<evidence type="ECO:0000256" key="1">
    <source>
        <dbReference type="SAM" id="Coils"/>
    </source>
</evidence>
<organism evidence="3 4">
    <name type="scientific">Candidatus Falkowbacteria bacterium RIFOXYC2_FULL_48_21</name>
    <dbReference type="NCBI Taxonomy" id="1798005"/>
    <lineage>
        <taxon>Bacteria</taxon>
        <taxon>Candidatus Falkowiibacteriota</taxon>
    </lineage>
</organism>
<accession>A0A1F5TD91</accession>
<keyword evidence="2" id="KW-0732">Signal</keyword>
<dbReference type="InterPro" id="IPR017793">
    <property type="entry name" value="ABC_transptr_urea-assoc_sub-bd"/>
</dbReference>
<dbReference type="Gene3D" id="3.40.190.10">
    <property type="entry name" value="Periplasmic binding protein-like II"/>
    <property type="match status" value="2"/>
</dbReference>
<dbReference type="AlphaFoldDB" id="A0A1F5TD91"/>
<evidence type="ECO:0000256" key="2">
    <source>
        <dbReference type="SAM" id="SignalP"/>
    </source>
</evidence>
<keyword evidence="1" id="KW-0175">Coiled coil</keyword>